<dbReference type="RefSeq" id="WP_344877572.1">
    <property type="nucleotide sequence ID" value="NZ_BAABAL010000017.1"/>
</dbReference>
<protein>
    <recommendedName>
        <fullName evidence="1">Ferric siderophore reductase C-terminal domain-containing protein</fullName>
    </recommendedName>
</protein>
<evidence type="ECO:0000313" key="3">
    <source>
        <dbReference type="Proteomes" id="UP001501747"/>
    </source>
</evidence>
<accession>A0ABP7SRX7</accession>
<name>A0ABP7SRX7_9PSEU</name>
<dbReference type="Pfam" id="PF11575">
    <property type="entry name" value="FhuF_C"/>
    <property type="match status" value="1"/>
</dbReference>
<dbReference type="Proteomes" id="UP001501747">
    <property type="component" value="Unassembled WGS sequence"/>
</dbReference>
<evidence type="ECO:0000313" key="2">
    <source>
        <dbReference type="EMBL" id="GAA4015701.1"/>
    </source>
</evidence>
<dbReference type="InterPro" id="IPR024726">
    <property type="entry name" value="FhuF_C"/>
</dbReference>
<gene>
    <name evidence="2" type="ORF">GCM10022247_43280</name>
</gene>
<reference evidence="3" key="1">
    <citation type="journal article" date="2019" name="Int. J. Syst. Evol. Microbiol.">
        <title>The Global Catalogue of Microorganisms (GCM) 10K type strain sequencing project: providing services to taxonomists for standard genome sequencing and annotation.</title>
        <authorList>
            <consortium name="The Broad Institute Genomics Platform"/>
            <consortium name="The Broad Institute Genome Sequencing Center for Infectious Disease"/>
            <person name="Wu L."/>
            <person name="Ma J."/>
        </authorList>
    </citation>
    <scope>NUCLEOTIDE SEQUENCE [LARGE SCALE GENOMIC DNA]</scope>
    <source>
        <strain evidence="3">JCM 17342</strain>
    </source>
</reference>
<comment type="caution">
    <text evidence="2">The sequence shown here is derived from an EMBL/GenBank/DDBJ whole genome shotgun (WGS) entry which is preliminary data.</text>
</comment>
<sequence>MSRFGGYFVVGVGADLDAPTLNDVYDGSGLAERVDDVCARLGTAERRVGASILFQGYTARVWSPLLGAVALGEPVPALPADEIHWAESGFTSAEPLREAKNTLAEIALDEHFARMVAALRGVVAEGLLWGNAASSLAGTLKVIANAGELDQRTWDTAMSVLADPRLSETGAFTPTGYRRRSCCLYYRVPNGGLCGDCSLSRA</sequence>
<dbReference type="EMBL" id="BAABAL010000017">
    <property type="protein sequence ID" value="GAA4015701.1"/>
    <property type="molecule type" value="Genomic_DNA"/>
</dbReference>
<organism evidence="2 3">
    <name type="scientific">Allokutzneria multivorans</name>
    <dbReference type="NCBI Taxonomy" id="1142134"/>
    <lineage>
        <taxon>Bacteria</taxon>
        <taxon>Bacillati</taxon>
        <taxon>Actinomycetota</taxon>
        <taxon>Actinomycetes</taxon>
        <taxon>Pseudonocardiales</taxon>
        <taxon>Pseudonocardiaceae</taxon>
        <taxon>Allokutzneria</taxon>
    </lineage>
</organism>
<evidence type="ECO:0000259" key="1">
    <source>
        <dbReference type="Pfam" id="PF11575"/>
    </source>
</evidence>
<feature type="domain" description="Ferric siderophore reductase C-terminal" evidence="1">
    <location>
        <begin position="179"/>
        <end position="197"/>
    </location>
</feature>
<keyword evidence="3" id="KW-1185">Reference proteome</keyword>
<proteinExistence type="predicted"/>